<proteinExistence type="predicted"/>
<dbReference type="InterPro" id="IPR005162">
    <property type="entry name" value="Retrotrans_gag_dom"/>
</dbReference>
<dbReference type="Pfam" id="PF03732">
    <property type="entry name" value="Retrotrans_gag"/>
    <property type="match status" value="1"/>
</dbReference>
<comment type="caution">
    <text evidence="2">The sequence shown here is derived from an EMBL/GenBank/DDBJ whole genome shotgun (WGS) entry which is preliminary data.</text>
</comment>
<dbReference type="Proteomes" id="UP000765509">
    <property type="component" value="Unassembled WGS sequence"/>
</dbReference>
<reference evidence="2" key="1">
    <citation type="submission" date="2021-03" db="EMBL/GenBank/DDBJ databases">
        <title>Draft genome sequence of rust myrtle Austropuccinia psidii MF-1, a brazilian biotype.</title>
        <authorList>
            <person name="Quecine M.C."/>
            <person name="Pachon D.M.R."/>
            <person name="Bonatelli M.L."/>
            <person name="Correr F.H."/>
            <person name="Franceschini L.M."/>
            <person name="Leite T.F."/>
            <person name="Margarido G.R.A."/>
            <person name="Almeida C.A."/>
            <person name="Ferrarezi J.A."/>
            <person name="Labate C.A."/>
        </authorList>
    </citation>
    <scope>NUCLEOTIDE SEQUENCE</scope>
    <source>
        <strain evidence="2">MF-1</strain>
    </source>
</reference>
<dbReference type="EMBL" id="AVOT02061752">
    <property type="protein sequence ID" value="MBW0554919.1"/>
    <property type="molecule type" value="Genomic_DNA"/>
</dbReference>
<evidence type="ECO:0000313" key="3">
    <source>
        <dbReference type="Proteomes" id="UP000765509"/>
    </source>
</evidence>
<name>A0A9Q3J3T3_9BASI</name>
<gene>
    <name evidence="2" type="ORF">O181_094634</name>
</gene>
<evidence type="ECO:0000313" key="2">
    <source>
        <dbReference type="EMBL" id="MBW0554919.1"/>
    </source>
</evidence>
<keyword evidence="3" id="KW-1185">Reference proteome</keyword>
<evidence type="ECO:0000259" key="1">
    <source>
        <dbReference type="Pfam" id="PF03732"/>
    </source>
</evidence>
<organism evidence="2 3">
    <name type="scientific">Austropuccinia psidii MF-1</name>
    <dbReference type="NCBI Taxonomy" id="1389203"/>
    <lineage>
        <taxon>Eukaryota</taxon>
        <taxon>Fungi</taxon>
        <taxon>Dikarya</taxon>
        <taxon>Basidiomycota</taxon>
        <taxon>Pucciniomycotina</taxon>
        <taxon>Pucciniomycetes</taxon>
        <taxon>Pucciniales</taxon>
        <taxon>Sphaerophragmiaceae</taxon>
        <taxon>Austropuccinia</taxon>
    </lineage>
</organism>
<sequence>MGELTQAVAPRDNFKASAFKTASMKAPDSFDDTQAHKLRGFSQSCQLIFPNYAANFFSDRKKVLYSTLFLTDPSYLLKNWQLFETQLFTLLGDPNEVRKAEQELDNSRMKESGHVSLYIADFRSLMSRIRDLGERAYIHVFRRGLASRPLDQLASYPGNFDTHQELMDITMRDRKRRVVIMKRSLLSLDPTLQVLINTHLQKGLTIRRIRRARNIRLQRKSPILLSSTRTIN</sequence>
<feature type="domain" description="Retrotransposon gag" evidence="1">
    <location>
        <begin position="53"/>
        <end position="146"/>
    </location>
</feature>
<dbReference type="AlphaFoldDB" id="A0A9Q3J3T3"/>
<protein>
    <recommendedName>
        <fullName evidence="1">Retrotransposon gag domain-containing protein</fullName>
    </recommendedName>
</protein>
<accession>A0A9Q3J3T3</accession>